<reference evidence="1" key="1">
    <citation type="submission" date="2014-11" db="EMBL/GenBank/DDBJ databases">
        <authorList>
            <person name="Amaro Gonzalez C."/>
        </authorList>
    </citation>
    <scope>NUCLEOTIDE SEQUENCE</scope>
</reference>
<protein>
    <submittedName>
        <fullName evidence="1">Uncharacterized protein</fullName>
    </submittedName>
</protein>
<name>A0A0E9XG95_ANGAN</name>
<reference evidence="1" key="2">
    <citation type="journal article" date="2015" name="Fish Shellfish Immunol.">
        <title>Early steps in the European eel (Anguilla anguilla)-Vibrio vulnificus interaction in the gills: Role of the RtxA13 toxin.</title>
        <authorList>
            <person name="Callol A."/>
            <person name="Pajuelo D."/>
            <person name="Ebbesson L."/>
            <person name="Teles M."/>
            <person name="MacKenzie S."/>
            <person name="Amaro C."/>
        </authorList>
    </citation>
    <scope>NUCLEOTIDE SEQUENCE</scope>
</reference>
<accession>A0A0E9XG95</accession>
<sequence>MLIRMALSDHTHYRAVETDIDE</sequence>
<dbReference type="AlphaFoldDB" id="A0A0E9XG95"/>
<evidence type="ECO:0000313" key="1">
    <source>
        <dbReference type="EMBL" id="JAI01695.1"/>
    </source>
</evidence>
<dbReference type="EMBL" id="GBXM01006883">
    <property type="protein sequence ID" value="JAI01695.1"/>
    <property type="molecule type" value="Transcribed_RNA"/>
</dbReference>
<proteinExistence type="predicted"/>
<organism evidence="1">
    <name type="scientific">Anguilla anguilla</name>
    <name type="common">European freshwater eel</name>
    <name type="synonym">Muraena anguilla</name>
    <dbReference type="NCBI Taxonomy" id="7936"/>
    <lineage>
        <taxon>Eukaryota</taxon>
        <taxon>Metazoa</taxon>
        <taxon>Chordata</taxon>
        <taxon>Craniata</taxon>
        <taxon>Vertebrata</taxon>
        <taxon>Euteleostomi</taxon>
        <taxon>Actinopterygii</taxon>
        <taxon>Neopterygii</taxon>
        <taxon>Teleostei</taxon>
        <taxon>Anguilliformes</taxon>
        <taxon>Anguillidae</taxon>
        <taxon>Anguilla</taxon>
    </lineage>
</organism>